<comment type="caution">
    <text evidence="1">The sequence shown here is derived from an EMBL/GenBank/DDBJ whole genome shotgun (WGS) entry which is preliminary data.</text>
</comment>
<dbReference type="EMBL" id="CAWYQH010000079">
    <property type="protein sequence ID" value="CAK8681394.1"/>
    <property type="molecule type" value="Genomic_DNA"/>
</dbReference>
<dbReference type="Gene3D" id="3.40.1190.20">
    <property type="match status" value="1"/>
</dbReference>
<keyword evidence="2" id="KW-1185">Reference proteome</keyword>
<reference evidence="1 2" key="1">
    <citation type="submission" date="2024-02" db="EMBL/GenBank/DDBJ databases">
        <authorList>
            <person name="Daric V."/>
            <person name="Darras S."/>
        </authorList>
    </citation>
    <scope>NUCLEOTIDE SEQUENCE [LARGE SCALE GENOMIC DNA]</scope>
</reference>
<name>A0ABP0FS99_CLALP</name>
<proteinExistence type="predicted"/>
<protein>
    <submittedName>
        <fullName evidence="1">Uncharacterized protein</fullName>
    </submittedName>
</protein>
<sequence length="134" mass="14520">MIDHVVEYNKENTGIHSPIAISVELEDPTKTRRLLSLLPHADLVVVSQDFATSYGRDSATSAVKAIKLHTKPGAQIVCAWGSCGAASGTAGVIGDVIITPAFAPDCVVDTRRWRYFYRRTNSRPNTSSKPSLCC</sequence>
<accession>A0ABP0FS99</accession>
<gene>
    <name evidence="1" type="ORF">CVLEPA_LOCUS11599</name>
</gene>
<dbReference type="InterPro" id="IPR029056">
    <property type="entry name" value="Ribokinase-like"/>
</dbReference>
<dbReference type="Proteomes" id="UP001642483">
    <property type="component" value="Unassembled WGS sequence"/>
</dbReference>
<evidence type="ECO:0000313" key="2">
    <source>
        <dbReference type="Proteomes" id="UP001642483"/>
    </source>
</evidence>
<organism evidence="1 2">
    <name type="scientific">Clavelina lepadiformis</name>
    <name type="common">Light-bulb sea squirt</name>
    <name type="synonym">Ascidia lepadiformis</name>
    <dbReference type="NCBI Taxonomy" id="159417"/>
    <lineage>
        <taxon>Eukaryota</taxon>
        <taxon>Metazoa</taxon>
        <taxon>Chordata</taxon>
        <taxon>Tunicata</taxon>
        <taxon>Ascidiacea</taxon>
        <taxon>Aplousobranchia</taxon>
        <taxon>Clavelinidae</taxon>
        <taxon>Clavelina</taxon>
    </lineage>
</organism>
<evidence type="ECO:0000313" key="1">
    <source>
        <dbReference type="EMBL" id="CAK8681394.1"/>
    </source>
</evidence>